<accession>A0AAV4DXX3</accession>
<dbReference type="AlphaFoldDB" id="A0AAV4DXX3"/>
<reference evidence="1 2" key="1">
    <citation type="journal article" date="2021" name="Elife">
        <title>Chloroplast acquisition without the gene transfer in kleptoplastic sea slugs, Plakobranchus ocellatus.</title>
        <authorList>
            <person name="Maeda T."/>
            <person name="Takahashi S."/>
            <person name="Yoshida T."/>
            <person name="Shimamura S."/>
            <person name="Takaki Y."/>
            <person name="Nagai Y."/>
            <person name="Toyoda A."/>
            <person name="Suzuki Y."/>
            <person name="Arimoto A."/>
            <person name="Ishii H."/>
            <person name="Satoh N."/>
            <person name="Nishiyama T."/>
            <person name="Hasebe M."/>
            <person name="Maruyama T."/>
            <person name="Minagawa J."/>
            <person name="Obokata J."/>
            <person name="Shigenobu S."/>
        </authorList>
    </citation>
    <scope>NUCLEOTIDE SEQUENCE [LARGE SCALE GENOMIC DNA]</scope>
</reference>
<name>A0AAV4DXX3_9GAST</name>
<gene>
    <name evidence="1" type="ORF">PoB_007538200</name>
</gene>
<evidence type="ECO:0000313" key="2">
    <source>
        <dbReference type="Proteomes" id="UP000735302"/>
    </source>
</evidence>
<proteinExistence type="predicted"/>
<dbReference type="EMBL" id="BLXT01008455">
    <property type="protein sequence ID" value="GFO48877.1"/>
    <property type="molecule type" value="Genomic_DNA"/>
</dbReference>
<comment type="caution">
    <text evidence="1">The sequence shown here is derived from an EMBL/GenBank/DDBJ whole genome shotgun (WGS) entry which is preliminary data.</text>
</comment>
<sequence length="94" mass="10074">MSKDRGLFRKGVASNQTLSSAESNLASILQQASAAPATLLHTSRSDKVIEARIIELTSAGSHPSDPASETCRWACLGWRSRLCAFTLHSGLLSF</sequence>
<dbReference type="Proteomes" id="UP000735302">
    <property type="component" value="Unassembled WGS sequence"/>
</dbReference>
<keyword evidence="2" id="KW-1185">Reference proteome</keyword>
<organism evidence="1 2">
    <name type="scientific">Plakobranchus ocellatus</name>
    <dbReference type="NCBI Taxonomy" id="259542"/>
    <lineage>
        <taxon>Eukaryota</taxon>
        <taxon>Metazoa</taxon>
        <taxon>Spiralia</taxon>
        <taxon>Lophotrochozoa</taxon>
        <taxon>Mollusca</taxon>
        <taxon>Gastropoda</taxon>
        <taxon>Heterobranchia</taxon>
        <taxon>Euthyneura</taxon>
        <taxon>Panpulmonata</taxon>
        <taxon>Sacoglossa</taxon>
        <taxon>Placobranchoidea</taxon>
        <taxon>Plakobranchidae</taxon>
        <taxon>Plakobranchus</taxon>
    </lineage>
</organism>
<protein>
    <submittedName>
        <fullName evidence="1">Uncharacterized protein</fullName>
    </submittedName>
</protein>
<evidence type="ECO:0000313" key="1">
    <source>
        <dbReference type="EMBL" id="GFO48877.1"/>
    </source>
</evidence>